<evidence type="ECO:0000259" key="1">
    <source>
        <dbReference type="Pfam" id="PF14266"/>
    </source>
</evidence>
<dbReference type="Proteomes" id="UP000199068">
    <property type="component" value="Unassembled WGS sequence"/>
</dbReference>
<feature type="domain" description="Putative component of 'biosynthetic module'" evidence="1">
    <location>
        <begin position="18"/>
        <end position="237"/>
    </location>
</feature>
<evidence type="ECO:0000313" key="2">
    <source>
        <dbReference type="EMBL" id="SDL23283.1"/>
    </source>
</evidence>
<proteinExistence type="predicted"/>
<name>A0A1G9IEM2_9FIRM</name>
<keyword evidence="3" id="KW-1185">Reference proteome</keyword>
<dbReference type="STRING" id="1121325.SAMN04515677_101204"/>
<evidence type="ECO:0000313" key="3">
    <source>
        <dbReference type="Proteomes" id="UP000199068"/>
    </source>
</evidence>
<sequence>MEASFKYVISTMYKNKNSSYFYRFIGIKDKQEYDNELKTLQLKCSEIENKVVIFDNEIPLSGEMELIQYIYNELQTMNLNDIVNQDITIFDNYEINNKFLLALQYVVDLSIKNENFFNDNVRNNFITKIIVWTYMYLKDISFDGDINPKCIYYGSISRHEIYFLMLLNKMEIDVIYINPLKEEYFDEIDIYNVSKCIKEIQIDVIETFEERCKRGKLTENIETITKQIQSEIHEELFVNTGIFKPWQFRSGFTKSVLLDTILEDIYIYYNEPAKLREGFEVEGKNVKVPCFFKKIDGEHLEKFEYQKLVRYCIESSSNTLFFNNGNISNDIDVSGEMFELMFCQLSDGTFDIEEVKKLDIYKFKKYSDETQNFLLNKFNEVIKRKDLYLNKLDKDDVLKLLVLVLSLNEEIVRLVDNFDFVDRVPKIVIYLNNEDTINDNMKLLIGYLHNIGIDIIIFNPSGLCNISNIINSERFNSTRLQNINYKSNYKSLIRTNTKQSVFSKLFK</sequence>
<dbReference type="Pfam" id="PF14266">
    <property type="entry name" value="YceG_bac"/>
    <property type="match status" value="2"/>
</dbReference>
<dbReference type="RefSeq" id="WP_242872353.1">
    <property type="nucleotide sequence ID" value="NZ_FNGW01000001.1"/>
</dbReference>
<organism evidence="2 3">
    <name type="scientific">Romboutsia lituseburensis DSM 797</name>
    <dbReference type="NCBI Taxonomy" id="1121325"/>
    <lineage>
        <taxon>Bacteria</taxon>
        <taxon>Bacillati</taxon>
        <taxon>Bacillota</taxon>
        <taxon>Clostridia</taxon>
        <taxon>Peptostreptococcales</taxon>
        <taxon>Peptostreptococcaceae</taxon>
        <taxon>Romboutsia</taxon>
    </lineage>
</organism>
<protein>
    <submittedName>
        <fullName evidence="2">Putative component of 'biosynthetic module</fullName>
    </submittedName>
</protein>
<reference evidence="2 3" key="1">
    <citation type="submission" date="2016-10" db="EMBL/GenBank/DDBJ databases">
        <authorList>
            <person name="de Groot N.N."/>
        </authorList>
    </citation>
    <scope>NUCLEOTIDE SEQUENCE [LARGE SCALE GENOMIC DNA]</scope>
    <source>
        <strain evidence="2 3">DSM 797</strain>
    </source>
</reference>
<feature type="domain" description="Putative component of 'biosynthetic module'" evidence="1">
    <location>
        <begin position="264"/>
        <end position="489"/>
    </location>
</feature>
<dbReference type="AlphaFoldDB" id="A0A1G9IEM2"/>
<gene>
    <name evidence="2" type="ORF">SAMN04515677_101204</name>
</gene>
<dbReference type="EMBL" id="FNGW01000001">
    <property type="protein sequence ID" value="SDL23283.1"/>
    <property type="molecule type" value="Genomic_DNA"/>
</dbReference>
<dbReference type="InterPro" id="IPR025647">
    <property type="entry name" value="YceG_bac"/>
</dbReference>
<accession>A0A1G9IEM2</accession>